<protein>
    <submittedName>
        <fullName evidence="6">Homeobox protein NOBOX</fullName>
    </submittedName>
</protein>
<dbReference type="Pfam" id="PF00046">
    <property type="entry name" value="Homeodomain"/>
    <property type="match status" value="1"/>
</dbReference>
<dbReference type="SUPFAM" id="SSF46689">
    <property type="entry name" value="Homeodomain-like"/>
    <property type="match status" value="2"/>
</dbReference>
<dbReference type="SMART" id="SM00389">
    <property type="entry name" value="HOX"/>
    <property type="match status" value="1"/>
</dbReference>
<dbReference type="Proteomes" id="UP000515208">
    <property type="component" value="Unplaced"/>
</dbReference>
<dbReference type="OrthoDB" id="1867783at2759"/>
<dbReference type="InterPro" id="IPR001356">
    <property type="entry name" value="HD"/>
</dbReference>
<comment type="subcellular location">
    <subcellularLocation>
        <location evidence="1 2">Nucleus</location>
    </subcellularLocation>
</comment>
<dbReference type="PROSITE" id="PS50071">
    <property type="entry name" value="HOMEOBOX_2"/>
    <property type="match status" value="1"/>
</dbReference>
<dbReference type="CTD" id="135935"/>
<organism evidence="5 6">
    <name type="scientific">Bison bison bison</name>
    <name type="common">North American plains bison</name>
    <dbReference type="NCBI Taxonomy" id="43346"/>
    <lineage>
        <taxon>Eukaryota</taxon>
        <taxon>Metazoa</taxon>
        <taxon>Chordata</taxon>
        <taxon>Craniata</taxon>
        <taxon>Vertebrata</taxon>
        <taxon>Euteleostomi</taxon>
        <taxon>Mammalia</taxon>
        <taxon>Eutheria</taxon>
        <taxon>Laurasiatheria</taxon>
        <taxon>Artiodactyla</taxon>
        <taxon>Ruminantia</taxon>
        <taxon>Pecora</taxon>
        <taxon>Bovidae</taxon>
        <taxon>Bovinae</taxon>
        <taxon>Bison</taxon>
    </lineage>
</organism>
<feature type="compositionally biased region" description="Polar residues" evidence="3">
    <location>
        <begin position="244"/>
        <end position="257"/>
    </location>
</feature>
<dbReference type="GO" id="GO:0000978">
    <property type="term" value="F:RNA polymerase II cis-regulatory region sequence-specific DNA binding"/>
    <property type="evidence" value="ECO:0007669"/>
    <property type="project" value="TreeGrafter"/>
</dbReference>
<evidence type="ECO:0000313" key="5">
    <source>
        <dbReference type="Proteomes" id="UP000515208"/>
    </source>
</evidence>
<dbReference type="PANTHER" id="PTHR47060:SF1">
    <property type="entry name" value="HOMEOBOX PROTEIN NOBOX"/>
    <property type="match status" value="1"/>
</dbReference>
<evidence type="ECO:0000313" key="6">
    <source>
        <dbReference type="RefSeq" id="XP_010843185.1"/>
    </source>
</evidence>
<keyword evidence="1 2" id="KW-0371">Homeobox</keyword>
<dbReference type="RefSeq" id="XP_010843185.1">
    <property type="nucleotide sequence ID" value="XM_010844883.1"/>
</dbReference>
<dbReference type="InterPro" id="IPR042988">
    <property type="entry name" value="NOBOX"/>
</dbReference>
<evidence type="ECO:0000256" key="2">
    <source>
        <dbReference type="RuleBase" id="RU000682"/>
    </source>
</evidence>
<dbReference type="Gene3D" id="1.10.10.60">
    <property type="entry name" value="Homeodomain-like"/>
    <property type="match status" value="1"/>
</dbReference>
<gene>
    <name evidence="6" type="primary">NOBOX</name>
</gene>
<sequence length="733" mass="77846">MGGECSEGDQESREDGGKAEAFTYIGMHVDGGLQARKAISYSLFIRKDSVSKAQAATRAQCQGRPWEMVGVGDRCRLPDAGPGGGLSPTPHTSESLRSNRTPVADQEAAHPPGPGSSFSWAESGCWLSTGQGGVPAARLEEEEEALQRSAPHTQDAPGKDVPISCTIYGEKRLSEARGEGAGPMKACQRPSPGALHEDRSLASPRPQPQGQGPPFPGTEGRLGKRPYSPATGEQKKPRDVGPASTASPSSVNPTRATYNPGPCGLGRGSCHVANLLNTLAQKNQNLDQEKRSPEVTCQVRKKTRTLYRSDQLEELERLFQDDHYPDSDKRREIAQTVGVTPQRIMMNPSYQSEWCRDLLSHSHHGPAGPSLRLCPVPQALQVSLPLQVWFQNRRAKWRKMNGKESKDTPAGPALTPAPASNQCSAVSDLSATSSVAELPPTESTMLEPGTLPQDSLPEPSMLLTSDQTLGPNLQNEGPQRRPVTPPLFSPPPVRRANLPFPLGPVHAPQLMPLLLDTLGSDSSHKDGPCGLWGTSITPPPACSYLEDLEPQEYQPSSSQPGSFPFSQGPQTQFFQHPQPQFPYLHPFPLPSSLTPPLPEDPLFALSCGPGGGSSQGYFPGPPSGPVLLQPPAGNVGTVPWADPCLPDLPFPSAFCPQALGGPPGGDGCFLDLFAAPYPQASGRPPSPGLAQMPESTPPAAGKAPLSQAQEEPPAAPGERPPAPEEEDKSGHGP</sequence>
<dbReference type="GeneID" id="104992134"/>
<feature type="DNA-binding region" description="Homeobox" evidence="1">
    <location>
        <begin position="300"/>
        <end position="401"/>
    </location>
</feature>
<dbReference type="InterPro" id="IPR009057">
    <property type="entry name" value="Homeodomain-like_sf"/>
</dbReference>
<feature type="compositionally biased region" description="Basic and acidic residues" evidence="3">
    <location>
        <begin position="169"/>
        <end position="178"/>
    </location>
</feature>
<keyword evidence="5" id="KW-1185">Reference proteome</keyword>
<evidence type="ECO:0000256" key="3">
    <source>
        <dbReference type="SAM" id="MobiDB-lite"/>
    </source>
</evidence>
<keyword evidence="1 2" id="KW-0238">DNA-binding</keyword>
<evidence type="ECO:0000259" key="4">
    <source>
        <dbReference type="PROSITE" id="PS50071"/>
    </source>
</evidence>
<feature type="compositionally biased region" description="Polar residues" evidence="3">
    <location>
        <begin position="420"/>
        <end position="435"/>
    </location>
</feature>
<feature type="compositionally biased region" description="Polar residues" evidence="3">
    <location>
        <begin position="462"/>
        <end position="477"/>
    </location>
</feature>
<feature type="domain" description="Homeobox" evidence="4">
    <location>
        <begin position="298"/>
        <end position="400"/>
    </location>
</feature>
<dbReference type="CDD" id="cd00086">
    <property type="entry name" value="homeodomain"/>
    <property type="match status" value="1"/>
</dbReference>
<feature type="region of interest" description="Disordered" evidence="3">
    <location>
        <begin position="399"/>
        <end position="484"/>
    </location>
</feature>
<keyword evidence="1 2" id="KW-0539">Nucleus</keyword>
<reference evidence="6" key="1">
    <citation type="submission" date="2025-08" db="UniProtKB">
        <authorList>
            <consortium name="RefSeq"/>
        </authorList>
    </citation>
    <scope>IDENTIFICATION</scope>
    <source>
        <tissue evidence="6">Blood</tissue>
    </source>
</reference>
<evidence type="ECO:0000256" key="1">
    <source>
        <dbReference type="PROSITE-ProRule" id="PRU00108"/>
    </source>
</evidence>
<proteinExistence type="predicted"/>
<dbReference type="AlphaFoldDB" id="A0A6P3HXD7"/>
<feature type="region of interest" description="Disordered" evidence="3">
    <location>
        <begin position="679"/>
        <end position="733"/>
    </location>
</feature>
<dbReference type="GO" id="GO:0005634">
    <property type="term" value="C:nucleus"/>
    <property type="evidence" value="ECO:0007669"/>
    <property type="project" value="UniProtKB-SubCell"/>
</dbReference>
<dbReference type="KEGG" id="bbis:104992134"/>
<feature type="region of interest" description="Disordered" evidence="3">
    <location>
        <begin position="72"/>
        <end position="260"/>
    </location>
</feature>
<name>A0A6P3HXD7_BISBB</name>
<dbReference type="PANTHER" id="PTHR47060">
    <property type="entry name" value="HOMEOBOX PROTEIN NOBOX"/>
    <property type="match status" value="1"/>
</dbReference>
<feature type="compositionally biased region" description="Polar residues" evidence="3">
    <location>
        <begin position="89"/>
        <end position="101"/>
    </location>
</feature>
<dbReference type="GO" id="GO:0000981">
    <property type="term" value="F:DNA-binding transcription factor activity, RNA polymerase II-specific"/>
    <property type="evidence" value="ECO:0007669"/>
    <property type="project" value="TreeGrafter"/>
</dbReference>
<feature type="compositionally biased region" description="Low complexity" evidence="3">
    <location>
        <begin position="408"/>
        <end position="419"/>
    </location>
</feature>
<feature type="compositionally biased region" description="Pro residues" evidence="3">
    <location>
        <begin position="205"/>
        <end position="216"/>
    </location>
</feature>
<accession>A0A6P3HXD7</accession>